<evidence type="ECO:0008006" key="3">
    <source>
        <dbReference type="Google" id="ProtNLM"/>
    </source>
</evidence>
<keyword evidence="1" id="KW-0732">Signal</keyword>
<evidence type="ECO:0000313" key="2">
    <source>
        <dbReference type="EMBL" id="UXE60044.1"/>
    </source>
</evidence>
<name>A0A977KUA0_9CYAN</name>
<dbReference type="EMBL" id="CP073041">
    <property type="protein sequence ID" value="UXE60044.1"/>
    <property type="molecule type" value="Genomic_DNA"/>
</dbReference>
<proteinExistence type="predicted"/>
<dbReference type="KEGG" id="wna:KA717_30920"/>
<dbReference type="AlphaFoldDB" id="A0A977KUA0"/>
<evidence type="ECO:0000256" key="1">
    <source>
        <dbReference type="SAM" id="SignalP"/>
    </source>
</evidence>
<dbReference type="Proteomes" id="UP001065613">
    <property type="component" value="Chromosome"/>
</dbReference>
<accession>A0A977KUA0</accession>
<feature type="signal peptide" evidence="1">
    <location>
        <begin position="1"/>
        <end position="25"/>
    </location>
</feature>
<feature type="chain" id="PRO_5036788058" description="PEP-CTERM sorting domain-containing protein" evidence="1">
    <location>
        <begin position="26"/>
        <end position="80"/>
    </location>
</feature>
<reference evidence="2" key="1">
    <citation type="submission" date="2021-04" db="EMBL/GenBank/DDBJ databases">
        <title>Genome sequence of Woronichinia naegeliana from Washington state freshwater lake bloom.</title>
        <authorList>
            <person name="Dreher T.W."/>
        </authorList>
    </citation>
    <scope>NUCLEOTIDE SEQUENCE</scope>
    <source>
        <strain evidence="2">WA131</strain>
    </source>
</reference>
<protein>
    <recommendedName>
        <fullName evidence="3">PEP-CTERM sorting domain-containing protein</fullName>
    </recommendedName>
</protein>
<sequence length="80" mass="8085">MNASKIGLLTGLSIAGIIGSSSLQAASALTISQIVNTPGYSETVNGITFSEFSTTSSDANWLAYTVGINTVNPVATGCDL</sequence>
<organism evidence="2">
    <name type="scientific">Woronichinia naegeliana WA131</name>
    <dbReference type="NCBI Taxonomy" id="2824559"/>
    <lineage>
        <taxon>Bacteria</taxon>
        <taxon>Bacillati</taxon>
        <taxon>Cyanobacteriota</taxon>
        <taxon>Cyanophyceae</taxon>
        <taxon>Synechococcales</taxon>
        <taxon>Coelosphaeriaceae</taxon>
        <taxon>Woronichinia</taxon>
    </lineage>
</organism>
<gene>
    <name evidence="2" type="ORF">KA717_30920</name>
</gene>